<dbReference type="EMBL" id="BCMY01000003">
    <property type="protein sequence ID" value="GAQ37904.1"/>
    <property type="molecule type" value="Genomic_DNA"/>
</dbReference>
<comment type="caution">
    <text evidence="2">The sequence shown here is derived from an EMBL/GenBank/DDBJ whole genome shotgun (WGS) entry which is preliminary data.</text>
</comment>
<keyword evidence="1" id="KW-0812">Transmembrane</keyword>
<dbReference type="PANTHER" id="PTHR15887">
    <property type="entry name" value="TRANSMEMBRANE PROTEIN 69"/>
    <property type="match status" value="1"/>
</dbReference>
<keyword evidence="1" id="KW-0472">Membrane</keyword>
<accession>A0A100IAY6</accession>
<dbReference type="PaxDb" id="5061-CADANGAP00004113"/>
<evidence type="ECO:0000313" key="3">
    <source>
        <dbReference type="Proteomes" id="UP000068243"/>
    </source>
</evidence>
<name>A0A100IAY6_ASPNG</name>
<evidence type="ECO:0000256" key="1">
    <source>
        <dbReference type="SAM" id="Phobius"/>
    </source>
</evidence>
<feature type="transmembrane region" description="Helical" evidence="1">
    <location>
        <begin position="262"/>
        <end position="285"/>
    </location>
</feature>
<organism evidence="2 3">
    <name type="scientific">Aspergillus niger</name>
    <dbReference type="NCBI Taxonomy" id="5061"/>
    <lineage>
        <taxon>Eukaryota</taxon>
        <taxon>Fungi</taxon>
        <taxon>Dikarya</taxon>
        <taxon>Ascomycota</taxon>
        <taxon>Pezizomycotina</taxon>
        <taxon>Eurotiomycetes</taxon>
        <taxon>Eurotiomycetidae</taxon>
        <taxon>Eurotiales</taxon>
        <taxon>Aspergillaceae</taxon>
        <taxon>Aspergillus</taxon>
        <taxon>Aspergillus subgen. Circumdati</taxon>
    </lineage>
</organism>
<reference evidence="3" key="1">
    <citation type="journal article" date="2016" name="Genome Announc.">
        <title>Draft genome sequence of Aspergillus niger strain An76.</title>
        <authorList>
            <person name="Gong W."/>
            <person name="Cheng Z."/>
            <person name="Zhang H."/>
            <person name="Liu L."/>
            <person name="Gao P."/>
            <person name="Wang L."/>
        </authorList>
    </citation>
    <scope>NUCLEOTIDE SEQUENCE [LARGE SCALE GENOMIC DNA]</scope>
    <source>
        <strain evidence="3">An76</strain>
    </source>
</reference>
<gene>
    <name evidence="2" type="ORF">ABL_02375</name>
</gene>
<keyword evidence="1" id="KW-1133">Transmembrane helix</keyword>
<feature type="transmembrane region" description="Helical" evidence="1">
    <location>
        <begin position="224"/>
        <end position="250"/>
    </location>
</feature>
<dbReference type="Pfam" id="PF11911">
    <property type="entry name" value="DUF3429"/>
    <property type="match status" value="1"/>
</dbReference>
<dbReference type="VEuPathDB" id="FungiDB:M747DRAFT_295831"/>
<dbReference type="VEuPathDB" id="FungiDB:An04g04940"/>
<dbReference type="OMA" id="FLSWEMN"/>
<dbReference type="PANTHER" id="PTHR15887:SF1">
    <property type="entry name" value="TRANSMEMBRANE PROTEIN 69"/>
    <property type="match status" value="1"/>
</dbReference>
<dbReference type="InterPro" id="IPR021836">
    <property type="entry name" value="DUF3429"/>
</dbReference>
<dbReference type="VEuPathDB" id="FungiDB:ASPNIDRAFT2_1146585"/>
<proteinExistence type="predicted"/>
<dbReference type="Proteomes" id="UP000068243">
    <property type="component" value="Unassembled WGS sequence"/>
</dbReference>
<protein>
    <submittedName>
        <fullName evidence="2">Similar to An04g04940</fullName>
    </submittedName>
</protein>
<dbReference type="AlphaFoldDB" id="A0A100IAY6"/>
<dbReference type="VEuPathDB" id="FungiDB:ATCC64974_80360"/>
<sequence length="330" mass="35509">MLYRTTAARSVLRAISSSNASVARSALSNNVFKAPLTSSARYPARPTTSPSLALAARKPVTTALVRYASTSAKEGEEPDMMAGIKTEAKVIKDTFSLEAVPKEALYLGMAGVIPYVATSLQTVALAYEVKTAALAGDGLIFSGQSAELMLHMIEPIQVGYGAVVSNPSLNLTANPTCPKNTPANQTTQQQILSFLGAIHWGLEWAGYGGKYGYKRYAAGVIAPAVAWPTLLLPVEYALISQFLAFTFLYYNDARAAAAGRAPAWYGMYRFVLTFIVGASIVASLIGREQIAGTLSTEHTIKDKINALIFLQKKEKEEVEARRRAELEDAE</sequence>
<dbReference type="OrthoDB" id="194289at2759"/>
<evidence type="ECO:0000313" key="2">
    <source>
        <dbReference type="EMBL" id="GAQ37904.1"/>
    </source>
</evidence>